<keyword evidence="3" id="KW-1185">Reference proteome</keyword>
<name>A0A420HXF1_9PEZI</name>
<dbReference type="STRING" id="62708.A0A420HXF1"/>
<evidence type="ECO:0000256" key="1">
    <source>
        <dbReference type="SAM" id="MobiDB-lite"/>
    </source>
</evidence>
<feature type="region of interest" description="Disordered" evidence="1">
    <location>
        <begin position="283"/>
        <end position="304"/>
    </location>
</feature>
<protein>
    <submittedName>
        <fullName evidence="2">Uncharacterized protein</fullName>
    </submittedName>
</protein>
<reference evidence="2 3" key="1">
    <citation type="journal article" date="2018" name="BMC Genomics">
        <title>Comparative genome analyses reveal sequence features reflecting distinct modes of host-adaptation between dicot and monocot powdery mildew.</title>
        <authorList>
            <person name="Wu Y."/>
            <person name="Ma X."/>
            <person name="Pan Z."/>
            <person name="Kale S.D."/>
            <person name="Song Y."/>
            <person name="King H."/>
            <person name="Zhang Q."/>
            <person name="Presley C."/>
            <person name="Deng X."/>
            <person name="Wei C.I."/>
            <person name="Xiao S."/>
        </authorList>
    </citation>
    <scope>NUCLEOTIDE SEQUENCE [LARGE SCALE GENOMIC DNA]</scope>
    <source>
        <strain evidence="2">UMSG3</strain>
    </source>
</reference>
<proteinExistence type="predicted"/>
<accession>A0A420HXF1</accession>
<dbReference type="Proteomes" id="UP000283383">
    <property type="component" value="Unassembled WGS sequence"/>
</dbReference>
<feature type="compositionally biased region" description="Polar residues" evidence="1">
    <location>
        <begin position="293"/>
        <end position="304"/>
    </location>
</feature>
<dbReference type="AlphaFoldDB" id="A0A420HXF1"/>
<comment type="caution">
    <text evidence="2">The sequence shown here is derived from an EMBL/GenBank/DDBJ whole genome shotgun (WGS) entry which is preliminary data.</text>
</comment>
<evidence type="ECO:0000313" key="3">
    <source>
        <dbReference type="Proteomes" id="UP000283383"/>
    </source>
</evidence>
<evidence type="ECO:0000313" key="2">
    <source>
        <dbReference type="EMBL" id="RKF62080.1"/>
    </source>
</evidence>
<dbReference type="EMBL" id="MCBQ01015051">
    <property type="protein sequence ID" value="RKF62080.1"/>
    <property type="molecule type" value="Genomic_DNA"/>
</dbReference>
<gene>
    <name evidence="2" type="ORF">GcM3_150005</name>
</gene>
<organism evidence="2 3">
    <name type="scientific">Golovinomyces cichoracearum</name>
    <dbReference type="NCBI Taxonomy" id="62708"/>
    <lineage>
        <taxon>Eukaryota</taxon>
        <taxon>Fungi</taxon>
        <taxon>Dikarya</taxon>
        <taxon>Ascomycota</taxon>
        <taxon>Pezizomycotina</taxon>
        <taxon>Leotiomycetes</taxon>
        <taxon>Erysiphales</taxon>
        <taxon>Erysiphaceae</taxon>
        <taxon>Golovinomyces</taxon>
    </lineage>
</organism>
<sequence>MDSPISESSLDFQAFEELNSPTAPIPYYELRDVVKWSKEASENLYVVEETTVFFPTTNSITKLANVLTQAQLHRKLCLRGRIVVDGDQEDQLIVYENGVTLNGSWIFHEGDFSNFSIAFPNTLWIPTHLGYLEIRTSREYHDIYTEMMHAIGIFYVALFHYEDYGLEDGYGKDFNHMAAILNFYTVHVDGRGLFLKDVIGIATKYANFMFNEYTKEKSKGALHGNHMFFNWLQDGCKLVKRFPIAKTGCQDLSPEQYQQYFEKSRQRIKREYDSLLAVSISEPLPDLPKPSEENQAPQSRDLPSTSVVSANLTMTKTFYGSYISPQFPQGINAESSIPEKIAALICHAISSGRQQLQKLTINNVVGALHRDYSVCSRQVCHELVMIYRASIITYLPSTPPWTTSELFSELFSPNYSSLISSSQSHHSKILEQINCYIEGSKKLIHRENKCLASPLSVTATSKTIDVTQSPSPDLLKAPLRELPNREPNIISLPQITPKNLDHINLKRSYGIRRATYGVLEIYD</sequence>